<gene>
    <name evidence="2" type="ORF">NDU88_006182</name>
</gene>
<sequence>MARRSAGTSSGTRRRGRRCTLAYPDLDRTAGGEGEEQRAPKNGCRDTGLQPLIAPRSIGDTDTRRQAQQALKFNQARQGRQRPECGAAPLHLTAEHILSTTFKISLSIH</sequence>
<feature type="compositionally biased region" description="Low complexity" evidence="1">
    <location>
        <begin position="1"/>
        <end position="11"/>
    </location>
</feature>
<keyword evidence="3" id="KW-1185">Reference proteome</keyword>
<proteinExistence type="predicted"/>
<evidence type="ECO:0000313" key="2">
    <source>
        <dbReference type="EMBL" id="KAJ1101109.1"/>
    </source>
</evidence>
<dbReference type="AlphaFoldDB" id="A0AAV7MD66"/>
<reference evidence="2" key="1">
    <citation type="journal article" date="2022" name="bioRxiv">
        <title>Sequencing and chromosome-scale assembly of the giantPleurodeles waltlgenome.</title>
        <authorList>
            <person name="Brown T."/>
            <person name="Elewa A."/>
            <person name="Iarovenko S."/>
            <person name="Subramanian E."/>
            <person name="Araus A.J."/>
            <person name="Petzold A."/>
            <person name="Susuki M."/>
            <person name="Suzuki K.-i.T."/>
            <person name="Hayashi T."/>
            <person name="Toyoda A."/>
            <person name="Oliveira C."/>
            <person name="Osipova E."/>
            <person name="Leigh N.D."/>
            <person name="Simon A."/>
            <person name="Yun M.H."/>
        </authorList>
    </citation>
    <scope>NUCLEOTIDE SEQUENCE</scope>
    <source>
        <strain evidence="2">20211129_DDA</strain>
        <tissue evidence="2">Liver</tissue>
    </source>
</reference>
<accession>A0AAV7MD66</accession>
<evidence type="ECO:0000313" key="3">
    <source>
        <dbReference type="Proteomes" id="UP001066276"/>
    </source>
</evidence>
<feature type="compositionally biased region" description="Basic and acidic residues" evidence="1">
    <location>
        <begin position="25"/>
        <end position="39"/>
    </location>
</feature>
<dbReference type="Proteomes" id="UP001066276">
    <property type="component" value="Chromosome 10"/>
</dbReference>
<comment type="caution">
    <text evidence="2">The sequence shown here is derived from an EMBL/GenBank/DDBJ whole genome shotgun (WGS) entry which is preliminary data.</text>
</comment>
<feature type="region of interest" description="Disordered" evidence="1">
    <location>
        <begin position="1"/>
        <end position="61"/>
    </location>
</feature>
<protein>
    <submittedName>
        <fullName evidence="2">Uncharacterized protein</fullName>
    </submittedName>
</protein>
<name>A0AAV7MD66_PLEWA</name>
<dbReference type="EMBL" id="JANPWB010000014">
    <property type="protein sequence ID" value="KAJ1101109.1"/>
    <property type="molecule type" value="Genomic_DNA"/>
</dbReference>
<organism evidence="2 3">
    <name type="scientific">Pleurodeles waltl</name>
    <name type="common">Iberian ribbed newt</name>
    <dbReference type="NCBI Taxonomy" id="8319"/>
    <lineage>
        <taxon>Eukaryota</taxon>
        <taxon>Metazoa</taxon>
        <taxon>Chordata</taxon>
        <taxon>Craniata</taxon>
        <taxon>Vertebrata</taxon>
        <taxon>Euteleostomi</taxon>
        <taxon>Amphibia</taxon>
        <taxon>Batrachia</taxon>
        <taxon>Caudata</taxon>
        <taxon>Salamandroidea</taxon>
        <taxon>Salamandridae</taxon>
        <taxon>Pleurodelinae</taxon>
        <taxon>Pleurodeles</taxon>
    </lineage>
</organism>
<evidence type="ECO:0000256" key="1">
    <source>
        <dbReference type="SAM" id="MobiDB-lite"/>
    </source>
</evidence>